<evidence type="ECO:0000256" key="2">
    <source>
        <dbReference type="ARBA" id="ARBA00022692"/>
    </source>
</evidence>
<reference evidence="6 7" key="1">
    <citation type="journal article" date="2013" name="Int. J. Syst. Evol. Microbiol.">
        <title>Roseomonas aerophila sp. nov., isolated from air.</title>
        <authorList>
            <person name="Kim S.J."/>
            <person name="Weon H.Y."/>
            <person name="Ahn J.H."/>
            <person name="Hong S.B."/>
            <person name="Seok S.J."/>
            <person name="Whang K.S."/>
            <person name="Kwon S.W."/>
        </authorList>
    </citation>
    <scope>NUCLEOTIDE SEQUENCE [LARGE SCALE GENOMIC DNA]</scope>
    <source>
        <strain evidence="6 7">NBRC 108923</strain>
    </source>
</reference>
<evidence type="ECO:0000256" key="1">
    <source>
        <dbReference type="ARBA" id="ARBA00004167"/>
    </source>
</evidence>
<evidence type="ECO:0000256" key="3">
    <source>
        <dbReference type="ARBA" id="ARBA00022989"/>
    </source>
</evidence>
<dbReference type="EMBL" id="JACTVA010000069">
    <property type="protein sequence ID" value="MBC9209739.1"/>
    <property type="molecule type" value="Genomic_DNA"/>
</dbReference>
<dbReference type="PANTHER" id="PTHR36985:SF1">
    <property type="entry name" value="TRANSLOCATION AND ASSEMBLY MODULE SUBUNIT TAMB"/>
    <property type="match status" value="1"/>
</dbReference>
<keyword evidence="7" id="KW-1185">Reference proteome</keyword>
<sequence>MRRILKWVGGVLAVLILLPILLVGAVLGAANTAPGQRYIATLAQRFVPGLTLEGLSGPIPGSPGFERLTMADADGPWLVVENARINLDLGALLNRDVRIERVSASRVALLRLPAAAPTPPEEQPAEPGPVIPTLPELPVAVHLDALDIARIEIPRELVAATAEEAGPREGFALSATGNASFVAAALAANLRVQRVGQPGELTLDAGLDPRAALKLNLRVQEPPRGLLATAIGAPDNPTDLSLVLDGPAGGAALRAQGAIGEAMRFAAQGQVALQPDGAAHIALEGDAAAPTLLPPPAARVEFAIDASQTPANGLQLARLWLRAPGGEVSAQGSLELLNVQGNVANSTALAPLVPEIVGWESIGLAGTIANGQDFKLRVTPQGLRVPAPGDAALGPAPVVDYAGTISRIDSLVIDGAAARLEGSGTFGEQLNLALHLVVPEASRIQPQVSGPLDLQATLRGPAADPAITAHLTSPGLNAAGRRLESPDLRVETPAVMGLTGSANLTARAEGMPLTLGLRAAAEGTLIRLAEAQAQIGPIAVRADGSFDTATTLFDGNATVKSDDLAPLSALAGQPVAGRLDIGAVLKPQDGRQGIDAHARVQQLQAAGQTIGAEMTLRGTDAALDWAFNARLPMASADGRGRFTRGEAGMRFDLAALQVAQGEFGIRLAAPGAILLPPSGAVEIPGLRLAGRPGGNVTLSGRWGPERADLRLALAALPVSLANLFVPEPQFGGTIVGDVRVTGPTSAPEVNAVINGTGLTVAAPWSRGWPAATLRVEASRAASGAVRGRAELRAGALANVTAEANMPQGPAADAPLSATVNGQADLAAVLAPTLGGTANQVTGRIALAGTASGTLGSPQMNGTVDLTNGNVRNRLYGLRLANIGARLRAQGDTITVERFNARAGQGNIDARGSLQPFAAGIPIDITITARDAQPLQSELVTLTTDADLRFTGPLQVSPALGGTIRLKRTVINIPQQLPGGGVTTLGDVEERGGRVAAATPGRRVPAPPAPSAAGTPAAPIALDLRIQAPQSVLVRGRGLDAEMGGNIHITGTAAAPSPDGAFELRRGTFLLLDRRLTFSRGALLFDGAGLLPSLDFAANSTVNSTTITVTITGQPNAPKIEFTSSPELPQDEVLALLLFGRSVDRLSPFQIAQLAASVAGTAGILPGGGGRGFFGRIAERLGLDRLGVGNSSDATTSSRNSGDINSSALEAGGYIGQGVYVGVEQGLEGGPRVGVEVELTPRLKLESSTGGVNGERLGLTYEFEY</sequence>
<organism evidence="6 7">
    <name type="scientific">Teichococcus aerophilus</name>
    <dbReference type="NCBI Taxonomy" id="1224513"/>
    <lineage>
        <taxon>Bacteria</taxon>
        <taxon>Pseudomonadati</taxon>
        <taxon>Pseudomonadota</taxon>
        <taxon>Alphaproteobacteria</taxon>
        <taxon>Acetobacterales</taxon>
        <taxon>Roseomonadaceae</taxon>
        <taxon>Roseomonas</taxon>
    </lineage>
</organism>
<evidence type="ECO:0000259" key="5">
    <source>
        <dbReference type="Pfam" id="PF04357"/>
    </source>
</evidence>
<dbReference type="PANTHER" id="PTHR36985">
    <property type="entry name" value="TRANSLOCATION AND ASSEMBLY MODULE SUBUNIT TAMB"/>
    <property type="match status" value="1"/>
</dbReference>
<dbReference type="RefSeq" id="WP_187786862.1">
    <property type="nucleotide sequence ID" value="NZ_JACTVA010000069.1"/>
</dbReference>
<evidence type="ECO:0000256" key="4">
    <source>
        <dbReference type="ARBA" id="ARBA00023136"/>
    </source>
</evidence>
<name>A0ABR7RU25_9PROT</name>
<feature type="domain" description="Translocation and assembly module TamB C-terminal" evidence="5">
    <location>
        <begin position="897"/>
        <end position="1264"/>
    </location>
</feature>
<proteinExistence type="predicted"/>
<dbReference type="Pfam" id="PF04357">
    <property type="entry name" value="TamB"/>
    <property type="match status" value="1"/>
</dbReference>
<comment type="caution">
    <text evidence="6">The sequence shown here is derived from an EMBL/GenBank/DDBJ whole genome shotgun (WGS) entry which is preliminary data.</text>
</comment>
<keyword evidence="3" id="KW-1133">Transmembrane helix</keyword>
<evidence type="ECO:0000313" key="6">
    <source>
        <dbReference type="EMBL" id="MBC9209739.1"/>
    </source>
</evidence>
<keyword evidence="4" id="KW-0472">Membrane</keyword>
<gene>
    <name evidence="6" type="ORF">IBL26_23075</name>
</gene>
<keyword evidence="2" id="KW-0812">Transmembrane</keyword>
<comment type="subcellular location">
    <subcellularLocation>
        <location evidence="1">Membrane</location>
        <topology evidence="1">Single-pass membrane protein</topology>
    </subcellularLocation>
</comment>
<protein>
    <submittedName>
        <fullName evidence="6">Translocation/assembly module TamB domain-containing protein</fullName>
    </submittedName>
</protein>
<accession>A0ABR7RU25</accession>
<dbReference type="InterPro" id="IPR007452">
    <property type="entry name" value="TamB_C"/>
</dbReference>
<evidence type="ECO:0000313" key="7">
    <source>
        <dbReference type="Proteomes" id="UP000626026"/>
    </source>
</evidence>
<dbReference type="Proteomes" id="UP000626026">
    <property type="component" value="Unassembled WGS sequence"/>
</dbReference>